<keyword evidence="3" id="KW-0479">Metal-binding</keyword>
<dbReference type="InterPro" id="IPR006314">
    <property type="entry name" value="Dyp_peroxidase"/>
</dbReference>
<name>A0ABX1RCP2_9PSEU</name>
<dbReference type="PANTHER" id="PTHR30521">
    <property type="entry name" value="DEFERROCHELATASE/PEROXIDASE"/>
    <property type="match status" value="1"/>
</dbReference>
<dbReference type="GO" id="GO:0004601">
    <property type="term" value="F:peroxidase activity"/>
    <property type="evidence" value="ECO:0007669"/>
    <property type="project" value="UniProtKB-KW"/>
</dbReference>
<evidence type="ECO:0000259" key="7">
    <source>
        <dbReference type="PROSITE" id="PS51434"/>
    </source>
</evidence>
<accession>A0ABX1RCP2</accession>
<dbReference type="EMBL" id="JAAXKY010000015">
    <property type="protein sequence ID" value="NMH76895.1"/>
    <property type="molecule type" value="Genomic_DNA"/>
</dbReference>
<evidence type="ECO:0000256" key="4">
    <source>
        <dbReference type="ARBA" id="ARBA00023002"/>
    </source>
</evidence>
<dbReference type="PROSITE" id="PS51434">
    <property type="entry name" value="NUP_C"/>
    <property type="match status" value="1"/>
</dbReference>
<dbReference type="PANTHER" id="PTHR30521:SF0">
    <property type="entry name" value="DYP-TYPE PEROXIDASE FAMILY PROTEIN"/>
    <property type="match status" value="1"/>
</dbReference>
<dbReference type="Proteomes" id="UP001296706">
    <property type="component" value="Unassembled WGS sequence"/>
</dbReference>
<comment type="similarity">
    <text evidence="6">Belongs to the DyP-type peroxidase family.</text>
</comment>
<keyword evidence="5" id="KW-0408">Iron</keyword>
<comment type="cofactor">
    <cofactor evidence="1">
        <name>heme b</name>
        <dbReference type="ChEBI" id="CHEBI:60344"/>
    </cofactor>
</comment>
<sequence>MVVVNAQPGIFALGTPEHGYQEFDLLPGAQPVDLVTAAASLVGPLSTTGGVNLVVGFRPELWAEVADPAEVPSGARGWEEGIAGPDGFTMPATQHDAWLWTAGGDRTAVFDNGRAIVDGLSAVARLRRETAGWLYRHDRDLTGFIDGTENPSLLEAPEVALVPGGKPGAGSSIVLVQLWEHSTTAWEKLPQEEQERVIGRTKPDSIEFDDETMPADSHVSRSTLEVDGQELDIFRRNVAYGTATRHGTAFVGFSCEQFRLEEMLRQMAGVGDGIRDALTRYTQPVSGGYYTVPSIDALRRFAPPEDD</sequence>
<dbReference type="InterPro" id="IPR011008">
    <property type="entry name" value="Dimeric_a/b-barrel"/>
</dbReference>
<dbReference type="NCBIfam" id="TIGR01413">
    <property type="entry name" value="Dyp_perox_fam"/>
    <property type="match status" value="1"/>
</dbReference>
<reference evidence="8 9" key="1">
    <citation type="submission" date="2020-04" db="EMBL/GenBank/DDBJ databases">
        <authorList>
            <person name="Klaysubun C."/>
            <person name="Duangmal K."/>
            <person name="Lipun K."/>
        </authorList>
    </citation>
    <scope>NUCLEOTIDE SEQUENCE [LARGE SCALE GENOMIC DNA]</scope>
    <source>
        <strain evidence="8 9">JCM 11839</strain>
    </source>
</reference>
<dbReference type="InterPro" id="IPR007230">
    <property type="entry name" value="Nup98_auto-Pept-S59_dom"/>
</dbReference>
<dbReference type="SUPFAM" id="SSF54909">
    <property type="entry name" value="Dimeric alpha+beta barrel"/>
    <property type="match status" value="1"/>
</dbReference>
<feature type="domain" description="Peptidase S59" evidence="7">
    <location>
        <begin position="286"/>
        <end position="307"/>
    </location>
</feature>
<keyword evidence="4" id="KW-0560">Oxidoreductase</keyword>
<dbReference type="Pfam" id="PF20628">
    <property type="entry name" value="Dyp_perox_C"/>
    <property type="match status" value="1"/>
</dbReference>
<keyword evidence="9" id="KW-1185">Reference proteome</keyword>
<gene>
    <name evidence="8" type="ORF">HF577_07255</name>
</gene>
<proteinExistence type="inferred from homology"/>
<dbReference type="InterPro" id="IPR048328">
    <property type="entry name" value="Dyp_perox_C"/>
</dbReference>
<evidence type="ECO:0000313" key="8">
    <source>
        <dbReference type="EMBL" id="NMH76895.1"/>
    </source>
</evidence>
<dbReference type="RefSeq" id="WP_169394970.1">
    <property type="nucleotide sequence ID" value="NZ_BAAAJH010000006.1"/>
</dbReference>
<evidence type="ECO:0000256" key="1">
    <source>
        <dbReference type="ARBA" id="ARBA00001970"/>
    </source>
</evidence>
<organism evidence="8 9">
    <name type="scientific">Pseudonocardia xinjiangensis</name>
    <dbReference type="NCBI Taxonomy" id="75289"/>
    <lineage>
        <taxon>Bacteria</taxon>
        <taxon>Bacillati</taxon>
        <taxon>Actinomycetota</taxon>
        <taxon>Actinomycetes</taxon>
        <taxon>Pseudonocardiales</taxon>
        <taxon>Pseudonocardiaceae</taxon>
        <taxon>Pseudonocardia</taxon>
    </lineage>
</organism>
<protein>
    <submittedName>
        <fullName evidence="8">Dyp-type peroxidase</fullName>
    </submittedName>
</protein>
<evidence type="ECO:0000256" key="5">
    <source>
        <dbReference type="ARBA" id="ARBA00023004"/>
    </source>
</evidence>
<dbReference type="PROSITE" id="PS51404">
    <property type="entry name" value="DYP_PEROXIDASE"/>
    <property type="match status" value="1"/>
</dbReference>
<evidence type="ECO:0000313" key="9">
    <source>
        <dbReference type="Proteomes" id="UP001296706"/>
    </source>
</evidence>
<keyword evidence="2 8" id="KW-0575">Peroxidase</keyword>
<evidence type="ECO:0000256" key="6">
    <source>
        <dbReference type="ARBA" id="ARBA00025737"/>
    </source>
</evidence>
<evidence type="ECO:0000256" key="2">
    <source>
        <dbReference type="ARBA" id="ARBA00022559"/>
    </source>
</evidence>
<comment type="caution">
    <text evidence="8">The sequence shown here is derived from an EMBL/GenBank/DDBJ whole genome shotgun (WGS) entry which is preliminary data.</text>
</comment>
<evidence type="ECO:0000256" key="3">
    <source>
        <dbReference type="ARBA" id="ARBA00022723"/>
    </source>
</evidence>